<dbReference type="Pfam" id="PF01841">
    <property type="entry name" value="Transglut_core"/>
    <property type="match status" value="1"/>
</dbReference>
<sequence>MKIDIGKLFRLIILIVWVILFGRLLSRDYFIDKFEIHESNAIQRNREESYMGIYFQGERIGYLKNHITVKDTVGIEMIQEAVMNLNILDNIYPVRINLNAELSHGSLLKNFHLRLSSPLYHLDSKGKVIGKTIHYKMNTGKDEVSNIIQLSETPFIPTQMRGYLLKKNMEEGKKFKIPYFDPITMSGKESIIEYRGFKKELFYQKGRIYMLHHFVEKISGMNFSFFLDEKGKVVKEVSPTGFVFISEPEFRAKNIINKGKELLSTISVPAIGTIDSLFALSSIRYRLTVPEETEFVINQDRQVYNENILVIHKERIDQENIEICSGFDNELSSTLYVQSDNAHIIYQANKIVNNIDNNFEKIKELLSWVYKNLDKKPVLGIPDAVSTLFSRTGDCNEHAALFAALSRSLSIPTRIVAGVTYHKGMFYYHAWNEVCLNGRWISLDATKNQFPADVSHIKFVQGETIEQMKIGSLIGNLKIEILGENI</sequence>
<evidence type="ECO:0000259" key="1">
    <source>
        <dbReference type="SMART" id="SM00460"/>
    </source>
</evidence>
<dbReference type="PANTHER" id="PTHR33490:SF3">
    <property type="entry name" value="CONSERVED INTEGRAL MEMBRANE PROTEIN"/>
    <property type="match status" value="1"/>
</dbReference>
<dbReference type="SMART" id="SM00460">
    <property type="entry name" value="TGc"/>
    <property type="match status" value="1"/>
</dbReference>
<dbReference type="EMBL" id="UINC01008423">
    <property type="protein sequence ID" value="SVA37913.1"/>
    <property type="molecule type" value="Genomic_DNA"/>
</dbReference>
<name>A0A381VET2_9ZZZZ</name>
<organism evidence="2">
    <name type="scientific">marine metagenome</name>
    <dbReference type="NCBI Taxonomy" id="408172"/>
    <lineage>
        <taxon>unclassified sequences</taxon>
        <taxon>metagenomes</taxon>
        <taxon>ecological metagenomes</taxon>
    </lineage>
</organism>
<dbReference type="Gene3D" id="3.10.620.30">
    <property type="match status" value="1"/>
</dbReference>
<proteinExistence type="predicted"/>
<gene>
    <name evidence="2" type="ORF">METZ01_LOCUS90767</name>
</gene>
<reference evidence="2" key="1">
    <citation type="submission" date="2018-05" db="EMBL/GenBank/DDBJ databases">
        <authorList>
            <person name="Lanie J.A."/>
            <person name="Ng W.-L."/>
            <person name="Kazmierczak K.M."/>
            <person name="Andrzejewski T.M."/>
            <person name="Davidsen T.M."/>
            <person name="Wayne K.J."/>
            <person name="Tettelin H."/>
            <person name="Glass J.I."/>
            <person name="Rusch D."/>
            <person name="Podicherti R."/>
            <person name="Tsui H.-C.T."/>
            <person name="Winkler M.E."/>
        </authorList>
    </citation>
    <scope>NUCLEOTIDE SEQUENCE</scope>
</reference>
<dbReference type="InterPro" id="IPR002931">
    <property type="entry name" value="Transglutaminase-like"/>
</dbReference>
<accession>A0A381VET2</accession>
<evidence type="ECO:0000313" key="2">
    <source>
        <dbReference type="EMBL" id="SVA37913.1"/>
    </source>
</evidence>
<protein>
    <recommendedName>
        <fullName evidence="1">Transglutaminase-like domain-containing protein</fullName>
    </recommendedName>
</protein>
<dbReference type="InterPro" id="IPR038765">
    <property type="entry name" value="Papain-like_cys_pep_sf"/>
</dbReference>
<dbReference type="PANTHER" id="PTHR33490">
    <property type="entry name" value="BLR5614 PROTEIN-RELATED"/>
    <property type="match status" value="1"/>
</dbReference>
<dbReference type="SUPFAM" id="SSF54001">
    <property type="entry name" value="Cysteine proteinases"/>
    <property type="match status" value="1"/>
</dbReference>
<feature type="domain" description="Transglutaminase-like" evidence="1">
    <location>
        <begin position="387"/>
        <end position="447"/>
    </location>
</feature>
<dbReference type="AlphaFoldDB" id="A0A381VET2"/>